<keyword evidence="3 6" id="KW-0238">DNA-binding</keyword>
<comment type="caution">
    <text evidence="6">Lacks conserved residue(s) required for the propagation of feature annotation.</text>
</comment>
<name>A0A1E5IL38_ENDTX</name>
<keyword evidence="4 6" id="KW-0233">DNA recombination</keyword>
<dbReference type="Gene3D" id="1.10.8.10">
    <property type="entry name" value="DNA helicase RuvA subunit, C-terminal domain"/>
    <property type="match status" value="1"/>
</dbReference>
<dbReference type="SUPFAM" id="SSF46929">
    <property type="entry name" value="DNA helicase RuvA subunit, C-terminal domain"/>
    <property type="match status" value="1"/>
</dbReference>
<comment type="caution">
    <text evidence="9">The sequence shown here is derived from an EMBL/GenBank/DDBJ whole genome shotgun (WGS) entry which is preliminary data.</text>
</comment>
<dbReference type="Gene3D" id="1.10.150.20">
    <property type="entry name" value="5' to 3' exonuclease, C-terminal subdomain"/>
    <property type="match status" value="1"/>
</dbReference>
<accession>A0A1E5IL38</accession>
<keyword evidence="2 6" id="KW-0227">DNA damage</keyword>
<dbReference type="Gene3D" id="2.40.50.140">
    <property type="entry name" value="Nucleic acid-binding proteins"/>
    <property type="match status" value="1"/>
</dbReference>
<protein>
    <recommendedName>
        <fullName evidence="6">Holliday junction branch migration complex subunit RuvA</fullName>
    </recommendedName>
</protein>
<dbReference type="GO" id="GO:0005737">
    <property type="term" value="C:cytoplasm"/>
    <property type="evidence" value="ECO:0007669"/>
    <property type="project" value="UniProtKB-SubCell"/>
</dbReference>
<evidence type="ECO:0000256" key="1">
    <source>
        <dbReference type="ARBA" id="ARBA00022490"/>
    </source>
</evidence>
<evidence type="ECO:0000256" key="5">
    <source>
        <dbReference type="ARBA" id="ARBA00023204"/>
    </source>
</evidence>
<dbReference type="NCBIfam" id="TIGR00084">
    <property type="entry name" value="ruvA"/>
    <property type="match status" value="1"/>
</dbReference>
<dbReference type="InterPro" id="IPR013849">
    <property type="entry name" value="DNA_helicase_Holl-junc_RuvA_I"/>
</dbReference>
<proteinExistence type="inferred from homology"/>
<dbReference type="GO" id="GO:0006310">
    <property type="term" value="P:DNA recombination"/>
    <property type="evidence" value="ECO:0007669"/>
    <property type="project" value="UniProtKB-UniRule"/>
</dbReference>
<dbReference type="Proteomes" id="UP000095237">
    <property type="component" value="Unassembled WGS sequence"/>
</dbReference>
<comment type="similarity">
    <text evidence="6">Belongs to the RuvA family.</text>
</comment>
<dbReference type="InterPro" id="IPR011114">
    <property type="entry name" value="RuvA_C"/>
</dbReference>
<comment type="domain">
    <text evidence="6">Has three domains with a flexible linker between the domains II and III and assumes an 'L' shape. Domain III is highly mobile and contacts RuvB.</text>
</comment>
<dbReference type="EMBL" id="LNVX01000227">
    <property type="protein sequence ID" value="OEG71206.1"/>
    <property type="molecule type" value="Genomic_DNA"/>
</dbReference>
<evidence type="ECO:0000256" key="4">
    <source>
        <dbReference type="ARBA" id="ARBA00023172"/>
    </source>
</evidence>
<dbReference type="SUPFAM" id="SSF50249">
    <property type="entry name" value="Nucleic acid-binding proteins"/>
    <property type="match status" value="1"/>
</dbReference>
<dbReference type="InterPro" id="IPR012340">
    <property type="entry name" value="NA-bd_OB-fold"/>
</dbReference>
<dbReference type="HAMAP" id="MF_00031">
    <property type="entry name" value="DNA_HJ_migration_RuvA"/>
    <property type="match status" value="1"/>
</dbReference>
<dbReference type="CDD" id="cd14332">
    <property type="entry name" value="UBA_RuvA_C"/>
    <property type="match status" value="1"/>
</dbReference>
<dbReference type="GO" id="GO:0000400">
    <property type="term" value="F:four-way junction DNA binding"/>
    <property type="evidence" value="ECO:0007669"/>
    <property type="project" value="UniProtKB-UniRule"/>
</dbReference>
<dbReference type="GO" id="GO:0005524">
    <property type="term" value="F:ATP binding"/>
    <property type="evidence" value="ECO:0007669"/>
    <property type="project" value="InterPro"/>
</dbReference>
<keyword evidence="10" id="KW-1185">Reference proteome</keyword>
<dbReference type="InterPro" id="IPR000085">
    <property type="entry name" value="RuvA"/>
</dbReference>
<reference evidence="9 10" key="1">
    <citation type="submission" date="2015-11" db="EMBL/GenBank/DDBJ databases">
        <title>Evidence for parallel genomic evolution in an endosymbiosis of termite gut flagellates.</title>
        <authorList>
            <person name="Zheng H."/>
        </authorList>
    </citation>
    <scope>NUCLEOTIDE SEQUENCE [LARGE SCALE GENOMIC DNA]</scope>
    <source>
        <strain evidence="9 10">CET450</strain>
    </source>
</reference>
<dbReference type="Pfam" id="PF07499">
    <property type="entry name" value="RuvA_C"/>
    <property type="match status" value="1"/>
</dbReference>
<dbReference type="InterPro" id="IPR036267">
    <property type="entry name" value="RuvA_C_sf"/>
</dbReference>
<evidence type="ECO:0000256" key="3">
    <source>
        <dbReference type="ARBA" id="ARBA00023125"/>
    </source>
</evidence>
<evidence type="ECO:0000256" key="2">
    <source>
        <dbReference type="ARBA" id="ARBA00022763"/>
    </source>
</evidence>
<keyword evidence="5 6" id="KW-0234">DNA repair</keyword>
<evidence type="ECO:0000256" key="6">
    <source>
        <dbReference type="HAMAP-Rule" id="MF_00031"/>
    </source>
</evidence>
<dbReference type="AlphaFoldDB" id="A0A1E5IL38"/>
<sequence length="204" mass="22386">MIDYLYGTIDSKSTNGITVDVNGIGYEISVPVSTFLKLPATKNPIKIYIVESAAGMYGGVISLCGFLTIEEREIYLLIKNKVPGTGAKKAMEYIDKISKSFADFKIAIISKNLSTLNEIFGFTKKTADKLIAALKNKISTVNVLSEEKQTGAKTIKNTMVSEAIAGLITLGYKMQQAKVAVINVYEHDENITLEDLIKKSLQYL</sequence>
<evidence type="ECO:0000259" key="8">
    <source>
        <dbReference type="Pfam" id="PF07499"/>
    </source>
</evidence>
<dbReference type="GO" id="GO:0009379">
    <property type="term" value="C:Holliday junction helicase complex"/>
    <property type="evidence" value="ECO:0007669"/>
    <property type="project" value="InterPro"/>
</dbReference>
<comment type="subcellular location">
    <subcellularLocation>
        <location evidence="6">Cytoplasm</location>
    </subcellularLocation>
</comment>
<organism evidence="9 10">
    <name type="scientific">Endomicrobium trichonymphae</name>
    <dbReference type="NCBI Taxonomy" id="1408204"/>
    <lineage>
        <taxon>Bacteria</taxon>
        <taxon>Pseudomonadati</taxon>
        <taxon>Elusimicrobiota</taxon>
        <taxon>Endomicrobiia</taxon>
        <taxon>Endomicrobiales</taxon>
        <taxon>Endomicrobiaceae</taxon>
        <taxon>Candidatus Endomicrobiellum</taxon>
    </lineage>
</organism>
<gene>
    <name evidence="6" type="primary">ruvA</name>
    <name evidence="9" type="ORF">ATZ36_15490</name>
</gene>
<keyword evidence="1 6" id="KW-0963">Cytoplasm</keyword>
<dbReference type="GO" id="GO:0006281">
    <property type="term" value="P:DNA repair"/>
    <property type="evidence" value="ECO:0007669"/>
    <property type="project" value="UniProtKB-UniRule"/>
</dbReference>
<dbReference type="SUPFAM" id="SSF47781">
    <property type="entry name" value="RuvA domain 2-like"/>
    <property type="match status" value="1"/>
</dbReference>
<comment type="function">
    <text evidence="6">The RuvA-RuvB-RuvC complex processes Holliday junction (HJ) DNA during genetic recombination and DNA repair, while the RuvA-RuvB complex plays an important role in the rescue of blocked DNA replication forks via replication fork reversal (RFR). RuvA specifically binds to HJ cruciform DNA, conferring on it an open structure. The RuvB hexamer acts as an ATP-dependent pump, pulling dsDNA into and through the RuvAB complex. HJ branch migration allows RuvC to scan DNA until it finds its consensus sequence, where it cleaves and resolves the cruciform DNA.</text>
</comment>
<dbReference type="Pfam" id="PF01330">
    <property type="entry name" value="RuvA_N"/>
    <property type="match status" value="1"/>
</dbReference>
<feature type="region of interest" description="Domain III" evidence="6">
    <location>
        <begin position="155"/>
        <end position="204"/>
    </location>
</feature>
<evidence type="ECO:0000313" key="9">
    <source>
        <dbReference type="EMBL" id="OEG71206.1"/>
    </source>
</evidence>
<dbReference type="GO" id="GO:0048476">
    <property type="term" value="C:Holliday junction resolvase complex"/>
    <property type="evidence" value="ECO:0007669"/>
    <property type="project" value="UniProtKB-UniRule"/>
</dbReference>
<feature type="domain" description="Holliday junction DNA helicase RuvA C-terminal" evidence="8">
    <location>
        <begin position="160"/>
        <end position="204"/>
    </location>
</feature>
<comment type="subunit">
    <text evidence="6">Homotetramer. Forms an RuvA(8)-RuvB(12)-Holliday junction (HJ) complex. HJ DNA is sandwiched between 2 RuvA tetramers; dsDNA enters through RuvA and exits via RuvB. An RuvB hexamer assembles on each DNA strand where it exits the tetramer. Each RuvB hexamer is contacted by two RuvA subunits (via domain III) on 2 adjacent RuvB subunits; this complex drives branch migration. In the full resolvosome a probable DNA-RuvA(4)-RuvB(12)-RuvC(2) complex forms which resolves the HJ.</text>
</comment>
<evidence type="ECO:0000313" key="10">
    <source>
        <dbReference type="Proteomes" id="UP000095237"/>
    </source>
</evidence>
<feature type="domain" description="DNA helicase Holliday junction RuvA type" evidence="7">
    <location>
        <begin position="1"/>
        <end position="49"/>
    </location>
</feature>
<evidence type="ECO:0000259" key="7">
    <source>
        <dbReference type="Pfam" id="PF01330"/>
    </source>
</evidence>
<dbReference type="InterPro" id="IPR010994">
    <property type="entry name" value="RuvA_2-like"/>
</dbReference>
<dbReference type="GO" id="GO:0009378">
    <property type="term" value="F:four-way junction helicase activity"/>
    <property type="evidence" value="ECO:0007669"/>
    <property type="project" value="InterPro"/>
</dbReference>